<dbReference type="PANTHER" id="PTHR47505">
    <property type="entry name" value="DNA UTILIZATION PROTEIN YHGH"/>
    <property type="match status" value="1"/>
</dbReference>
<dbReference type="FunCoup" id="A0A140LE40">
    <property type="interactions" value="161"/>
</dbReference>
<accession>A0A140LE40</accession>
<proteinExistence type="inferred from homology"/>
<organism evidence="3 4">
    <name type="scientific">Fervidicola ferrireducens</name>
    <dbReference type="NCBI Taxonomy" id="520764"/>
    <lineage>
        <taxon>Bacteria</taxon>
        <taxon>Bacillati</taxon>
        <taxon>Bacillota</taxon>
        <taxon>Clostridia</taxon>
        <taxon>Thermosediminibacterales</taxon>
        <taxon>Thermosediminibacteraceae</taxon>
        <taxon>Fervidicola</taxon>
    </lineage>
</organism>
<evidence type="ECO:0000313" key="4">
    <source>
        <dbReference type="Proteomes" id="UP000070427"/>
    </source>
</evidence>
<dbReference type="Pfam" id="PF18912">
    <property type="entry name" value="DZR_2"/>
    <property type="match status" value="1"/>
</dbReference>
<dbReference type="CDD" id="cd06223">
    <property type="entry name" value="PRTases_typeI"/>
    <property type="match status" value="1"/>
</dbReference>
<dbReference type="EMBL" id="LOED01000001">
    <property type="protein sequence ID" value="KXG78815.1"/>
    <property type="molecule type" value="Genomic_DNA"/>
</dbReference>
<dbReference type="InterPro" id="IPR044005">
    <property type="entry name" value="DZR_2"/>
</dbReference>
<dbReference type="AlphaFoldDB" id="A0A140LE40"/>
<dbReference type="InterPro" id="IPR029057">
    <property type="entry name" value="PRTase-like"/>
</dbReference>
<evidence type="ECO:0000259" key="2">
    <source>
        <dbReference type="Pfam" id="PF18912"/>
    </source>
</evidence>
<evidence type="ECO:0000313" key="3">
    <source>
        <dbReference type="EMBL" id="KXG78815.1"/>
    </source>
</evidence>
<reference evidence="3 4" key="1">
    <citation type="submission" date="2015-12" db="EMBL/GenBank/DDBJ databases">
        <title>Draft genome sequnece of Fervidicola ferrireducens strain Y170.</title>
        <authorList>
            <person name="Patel B.K."/>
        </authorList>
    </citation>
    <scope>NUCLEOTIDE SEQUENCE [LARGE SCALE GENOMIC DNA]</scope>
    <source>
        <strain evidence="3 4">Y170</strain>
    </source>
</reference>
<protein>
    <recommendedName>
        <fullName evidence="2">Double zinc ribbon domain-containing protein</fullName>
    </recommendedName>
</protein>
<sequence>MLRDEIHKIAGFFIDALFPGKPFCLLCSSKLDKGEKFLCEACRRKIEPVKPPLCLKCGRPLERENSICDDCMGKNRHFVEARAFGAYKGVLKDIIHLYKYRGESGLCELIGEKMCETLKNQNWPPFDYLIPVPLHPERERERGFNQSLLLARKISQRTGVPVFRGLIRTRPTEHQSLLEKGLREANVAGAFAVKHGPAINGKTLLLIDDVYTTGSTADECSRALLSAGAAGVYVLCAARG</sequence>
<dbReference type="InParanoid" id="A0A140LE40"/>
<dbReference type="InterPro" id="IPR051910">
    <property type="entry name" value="ComF/GntX_DNA_util-trans"/>
</dbReference>
<feature type="domain" description="Double zinc ribbon" evidence="2">
    <location>
        <begin position="14"/>
        <end position="72"/>
    </location>
</feature>
<dbReference type="STRING" id="520764.AN618_01530"/>
<dbReference type="PANTHER" id="PTHR47505:SF1">
    <property type="entry name" value="DNA UTILIZATION PROTEIN YHGH"/>
    <property type="match status" value="1"/>
</dbReference>
<dbReference type="InterPro" id="IPR000836">
    <property type="entry name" value="PRTase_dom"/>
</dbReference>
<dbReference type="RefSeq" id="WP_066350846.1">
    <property type="nucleotide sequence ID" value="NZ_LOED01000001.1"/>
</dbReference>
<keyword evidence="4" id="KW-1185">Reference proteome</keyword>
<dbReference type="SUPFAM" id="SSF53271">
    <property type="entry name" value="PRTase-like"/>
    <property type="match status" value="1"/>
</dbReference>
<evidence type="ECO:0000256" key="1">
    <source>
        <dbReference type="ARBA" id="ARBA00008007"/>
    </source>
</evidence>
<dbReference type="Proteomes" id="UP000070427">
    <property type="component" value="Unassembled WGS sequence"/>
</dbReference>
<gene>
    <name evidence="3" type="ORF">AN618_01530</name>
</gene>
<dbReference type="Gene3D" id="3.40.50.2020">
    <property type="match status" value="1"/>
</dbReference>
<comment type="caution">
    <text evidence="3">The sequence shown here is derived from an EMBL/GenBank/DDBJ whole genome shotgun (WGS) entry which is preliminary data.</text>
</comment>
<dbReference type="OrthoDB" id="9779910at2"/>
<comment type="similarity">
    <text evidence="1">Belongs to the ComF/GntX family.</text>
</comment>
<name>A0A140LE40_9FIRM</name>
<dbReference type="PATRIC" id="fig|520764.3.peg.160"/>